<dbReference type="Gene3D" id="3.30.70.1170">
    <property type="entry name" value="Sun protein, domain 3"/>
    <property type="match status" value="1"/>
</dbReference>
<keyword evidence="1" id="KW-0963">Cytoplasm</keyword>
<keyword evidence="5 6" id="KW-0694">RNA-binding</keyword>
<dbReference type="PANTHER" id="PTHR22807">
    <property type="entry name" value="NOP2 YEAST -RELATED NOL1/NOP2/FMU SUN DOMAIN-CONTAINING"/>
    <property type="match status" value="1"/>
</dbReference>
<reference evidence="8 9" key="1">
    <citation type="submission" date="2021-02" db="EMBL/GenBank/DDBJ databases">
        <title>Complete genome sequence of Lactococcus lactis strain K_LL004.</title>
        <authorList>
            <person name="Kim H.B."/>
        </authorList>
    </citation>
    <scope>NUCLEOTIDE SEQUENCE [LARGE SCALE GENOMIC DNA]</scope>
    <source>
        <strain evidence="8 9">K_LL004</strain>
    </source>
</reference>
<dbReference type="PRINTS" id="PR02008">
    <property type="entry name" value="RCMTFAMILY"/>
</dbReference>
<dbReference type="Pfam" id="PF01189">
    <property type="entry name" value="Methyltr_RsmB-F"/>
    <property type="match status" value="1"/>
</dbReference>
<dbReference type="EMBL" id="CP070872">
    <property type="protein sequence ID" value="QSE75855.1"/>
    <property type="molecule type" value="Genomic_DNA"/>
</dbReference>
<dbReference type="Gene3D" id="3.40.50.150">
    <property type="entry name" value="Vaccinia Virus protein VP39"/>
    <property type="match status" value="1"/>
</dbReference>
<dbReference type="GO" id="GO:0008173">
    <property type="term" value="F:RNA methyltransferase activity"/>
    <property type="evidence" value="ECO:0007669"/>
    <property type="project" value="InterPro"/>
</dbReference>
<dbReference type="InterPro" id="IPR023267">
    <property type="entry name" value="RCMT"/>
</dbReference>
<dbReference type="Pfam" id="PF17126">
    <property type="entry name" value="RsmF_methylt_CI"/>
    <property type="match status" value="1"/>
</dbReference>
<feature type="active site" description="Nucleophile" evidence="6">
    <location>
        <position position="241"/>
    </location>
</feature>
<dbReference type="InterPro" id="IPR001678">
    <property type="entry name" value="MeTrfase_RsmB-F_NOP2_dom"/>
</dbReference>
<feature type="binding site" evidence="6">
    <location>
        <begin position="119"/>
        <end position="125"/>
    </location>
    <ligand>
        <name>S-adenosyl-L-methionine</name>
        <dbReference type="ChEBI" id="CHEBI:59789"/>
    </ligand>
</feature>
<keyword evidence="2 6" id="KW-0489">Methyltransferase</keyword>
<gene>
    <name evidence="8" type="ORF">JW886_05070</name>
</gene>
<evidence type="ECO:0000256" key="3">
    <source>
        <dbReference type="ARBA" id="ARBA00022679"/>
    </source>
</evidence>
<dbReference type="PANTHER" id="PTHR22807:SF30">
    <property type="entry name" value="28S RRNA (CYTOSINE(4447)-C(5))-METHYLTRANSFERASE-RELATED"/>
    <property type="match status" value="1"/>
</dbReference>
<evidence type="ECO:0000313" key="8">
    <source>
        <dbReference type="EMBL" id="QSE75855.1"/>
    </source>
</evidence>
<dbReference type="SUPFAM" id="SSF53335">
    <property type="entry name" value="S-adenosyl-L-methionine-dependent methyltransferases"/>
    <property type="match status" value="1"/>
</dbReference>
<name>A0AA45QQL9_9LACT</name>
<dbReference type="RefSeq" id="WP_205871457.1">
    <property type="nucleotide sequence ID" value="NZ_CP070872.1"/>
</dbReference>
<sequence length="458" mass="51038">MDLPVEFLEKYKKILGEEFAAFHASFDQPVQTAFRVNPLKELDERFRVAKDLLISPPKSTDGSVSKFEKIPKQHFGYYGKISGKSIEHVTGLIYSQEPAAQVVGEVAAPKKGMRVLDLCAAPGGKSTHLASFLENTGILVSNEISNKRSKILVENSERFGSRNTIVLNEQPERLARVFPAYFDLIVLDAPCSGEGMFRKNPSAIQYWTENYPAECAELQREIITEALKMLAPGGHLIYSTCTWAPEENEANIRWILENYPELALQDIPKTNGLQAGLNMPEVVRCWPHRFRGEGQFVAHLVDTGKKLETLKVKSGKSNLTREQVQLWEDFSHRYLLTELSAGILQVFGDQLYLLPDGLPDLSSLKIARNGLHLGVFKKKRFEPSLALGMALKPAEVTTSLEISEEQFQNYVSGATFATDKAVSKGWVQLTVGGNGLGFAKNVNGIIKNYFPKGLRFIS</sequence>
<accession>A0AA45QQL9</accession>
<proteinExistence type="inferred from homology"/>
<dbReference type="Proteomes" id="UP000663608">
    <property type="component" value="Chromosome"/>
</dbReference>
<dbReference type="InterPro" id="IPR029063">
    <property type="entry name" value="SAM-dependent_MTases_sf"/>
</dbReference>
<keyword evidence="3 6" id="KW-0808">Transferase</keyword>
<comment type="caution">
    <text evidence="6">Lacks conserved residue(s) required for the propagation of feature annotation.</text>
</comment>
<dbReference type="PROSITE" id="PS51686">
    <property type="entry name" value="SAM_MT_RSMB_NOP"/>
    <property type="match status" value="1"/>
</dbReference>
<protein>
    <submittedName>
        <fullName evidence="8">RsmF rRNA methyltransferase first C-terminal domain-containing protein</fullName>
    </submittedName>
</protein>
<keyword evidence="9" id="KW-1185">Reference proteome</keyword>
<evidence type="ECO:0000256" key="2">
    <source>
        <dbReference type="ARBA" id="ARBA00022603"/>
    </source>
</evidence>
<dbReference type="InterPro" id="IPR027391">
    <property type="entry name" value="Nol1_Nop2_Fmu_2"/>
</dbReference>
<organism evidence="8 9">
    <name type="scientific">Lactococcus taiwanensis</name>
    <dbReference type="NCBI Taxonomy" id="1151742"/>
    <lineage>
        <taxon>Bacteria</taxon>
        <taxon>Bacillati</taxon>
        <taxon>Bacillota</taxon>
        <taxon>Bacilli</taxon>
        <taxon>Lactobacillales</taxon>
        <taxon>Streptococcaceae</taxon>
        <taxon>Lactococcus</taxon>
    </lineage>
</organism>
<evidence type="ECO:0000256" key="1">
    <source>
        <dbReference type="ARBA" id="ARBA00022490"/>
    </source>
</evidence>
<dbReference type="Gene3D" id="2.30.130.60">
    <property type="match status" value="1"/>
</dbReference>
<comment type="similarity">
    <text evidence="6">Belongs to the class I-like SAM-binding methyltransferase superfamily. RsmB/NOP family.</text>
</comment>
<feature type="binding site" evidence="6">
    <location>
        <position position="188"/>
    </location>
    <ligand>
        <name>S-adenosyl-L-methionine</name>
        <dbReference type="ChEBI" id="CHEBI:59789"/>
    </ligand>
</feature>
<evidence type="ECO:0000259" key="7">
    <source>
        <dbReference type="PROSITE" id="PS51686"/>
    </source>
</evidence>
<dbReference type="GO" id="GO:0001510">
    <property type="term" value="P:RNA methylation"/>
    <property type="evidence" value="ECO:0007669"/>
    <property type="project" value="InterPro"/>
</dbReference>
<keyword evidence="4 6" id="KW-0949">S-adenosyl-L-methionine</keyword>
<feature type="domain" description="SAM-dependent MTase RsmB/NOP-type" evidence="7">
    <location>
        <begin position="22"/>
        <end position="303"/>
    </location>
</feature>
<evidence type="ECO:0000256" key="4">
    <source>
        <dbReference type="ARBA" id="ARBA00022691"/>
    </source>
</evidence>
<evidence type="ECO:0000313" key="9">
    <source>
        <dbReference type="Proteomes" id="UP000663608"/>
    </source>
</evidence>
<dbReference type="InterPro" id="IPR049560">
    <property type="entry name" value="MeTrfase_RsmB-F_NOP2_cat"/>
</dbReference>
<dbReference type="GO" id="GO:0003723">
    <property type="term" value="F:RNA binding"/>
    <property type="evidence" value="ECO:0007669"/>
    <property type="project" value="UniProtKB-UniRule"/>
</dbReference>
<feature type="binding site" evidence="6">
    <location>
        <position position="143"/>
    </location>
    <ligand>
        <name>S-adenosyl-L-methionine</name>
        <dbReference type="ChEBI" id="CHEBI:59789"/>
    </ligand>
</feature>
<evidence type="ECO:0000256" key="5">
    <source>
        <dbReference type="ARBA" id="ARBA00022884"/>
    </source>
</evidence>
<dbReference type="Pfam" id="PF13636">
    <property type="entry name" value="Methyltranf_PUA"/>
    <property type="match status" value="1"/>
</dbReference>
<dbReference type="AlphaFoldDB" id="A0AA45QQL9"/>
<dbReference type="CDD" id="cd02440">
    <property type="entry name" value="AdoMet_MTases"/>
    <property type="match status" value="1"/>
</dbReference>
<dbReference type="CDD" id="cd21147">
    <property type="entry name" value="RsmF_methylt_CTD1"/>
    <property type="match status" value="1"/>
</dbReference>
<dbReference type="InterPro" id="IPR031341">
    <property type="entry name" value="Methyltr_RsmF_N"/>
</dbReference>
<dbReference type="Pfam" id="PF17125">
    <property type="entry name" value="Methyltr_RsmF_N"/>
    <property type="match status" value="1"/>
</dbReference>
<dbReference type="KEGG" id="lti:JW886_05070"/>
<dbReference type="InterPro" id="IPR031340">
    <property type="entry name" value="RsmF_methylt_CI"/>
</dbReference>
<evidence type="ECO:0000256" key="6">
    <source>
        <dbReference type="PROSITE-ProRule" id="PRU01023"/>
    </source>
</evidence>